<keyword evidence="2" id="KW-1185">Reference proteome</keyword>
<comment type="caution">
    <text evidence="1">The sequence shown here is derived from an EMBL/GenBank/DDBJ whole genome shotgun (WGS) entry which is preliminary data.</text>
</comment>
<evidence type="ECO:0000313" key="2">
    <source>
        <dbReference type="Proteomes" id="UP000479710"/>
    </source>
</evidence>
<name>A0A6G1CU04_9ORYZ</name>
<sequence length="69" mass="7300">MSTRVVGKGRGGGRRLTLAPGASLKQWPLQVASKEYADVVTGEDGGNGPWQWEEFSGVGAAEGADYPHR</sequence>
<evidence type="ECO:0000313" key="1">
    <source>
        <dbReference type="EMBL" id="KAF0903374.1"/>
    </source>
</evidence>
<organism evidence="1 2">
    <name type="scientific">Oryza meyeriana var. granulata</name>
    <dbReference type="NCBI Taxonomy" id="110450"/>
    <lineage>
        <taxon>Eukaryota</taxon>
        <taxon>Viridiplantae</taxon>
        <taxon>Streptophyta</taxon>
        <taxon>Embryophyta</taxon>
        <taxon>Tracheophyta</taxon>
        <taxon>Spermatophyta</taxon>
        <taxon>Magnoliopsida</taxon>
        <taxon>Liliopsida</taxon>
        <taxon>Poales</taxon>
        <taxon>Poaceae</taxon>
        <taxon>BOP clade</taxon>
        <taxon>Oryzoideae</taxon>
        <taxon>Oryzeae</taxon>
        <taxon>Oryzinae</taxon>
        <taxon>Oryza</taxon>
        <taxon>Oryza meyeriana</taxon>
    </lineage>
</organism>
<dbReference type="Proteomes" id="UP000479710">
    <property type="component" value="Unassembled WGS sequence"/>
</dbReference>
<dbReference type="EMBL" id="SPHZ02000008">
    <property type="protein sequence ID" value="KAF0903374.1"/>
    <property type="molecule type" value="Genomic_DNA"/>
</dbReference>
<protein>
    <submittedName>
        <fullName evidence="1">Uncharacterized protein</fullName>
    </submittedName>
</protein>
<proteinExistence type="predicted"/>
<dbReference type="AlphaFoldDB" id="A0A6G1CU04"/>
<gene>
    <name evidence="1" type="ORF">E2562_026923</name>
</gene>
<reference evidence="1 2" key="1">
    <citation type="submission" date="2019-11" db="EMBL/GenBank/DDBJ databases">
        <title>Whole genome sequence of Oryza granulata.</title>
        <authorList>
            <person name="Li W."/>
        </authorList>
    </citation>
    <scope>NUCLEOTIDE SEQUENCE [LARGE SCALE GENOMIC DNA]</scope>
    <source>
        <strain evidence="2">cv. Menghai</strain>
        <tissue evidence="1">Leaf</tissue>
    </source>
</reference>
<accession>A0A6G1CU04</accession>